<comment type="similarity">
    <text evidence="1">Belongs to the CAND family.</text>
</comment>
<dbReference type="Pfam" id="PF25782">
    <property type="entry name" value="TPR_CAND1"/>
    <property type="match status" value="1"/>
</dbReference>
<name>A0A8K0C7R7_IGNLU</name>
<evidence type="ECO:0000313" key="8">
    <source>
        <dbReference type="Proteomes" id="UP000801492"/>
    </source>
</evidence>
<dbReference type="InterPro" id="IPR021133">
    <property type="entry name" value="HEAT_type_2"/>
</dbReference>
<comment type="caution">
    <text evidence="7">The sequence shown here is derived from an EMBL/GenBank/DDBJ whole genome shotgun (WGS) entry which is preliminary data.</text>
</comment>
<keyword evidence="2" id="KW-0677">Repeat</keyword>
<proteinExistence type="inferred from homology"/>
<dbReference type="InterPro" id="IPR013932">
    <property type="entry name" value="TATA-bd_TIP120"/>
</dbReference>
<gene>
    <name evidence="7" type="ORF">ILUMI_26814</name>
</gene>
<dbReference type="InterPro" id="IPR016024">
    <property type="entry name" value="ARM-type_fold"/>
</dbReference>
<feature type="domain" description="TATA-binding protein interacting (TIP20)" evidence="5">
    <location>
        <begin position="1039"/>
        <end position="1202"/>
    </location>
</feature>
<dbReference type="Pfam" id="PF08623">
    <property type="entry name" value="TIP120"/>
    <property type="match status" value="1"/>
</dbReference>
<sequence length="1221" mass="140173">MADMMASSFQNISSLLEKMQSPDQDYRFMAISDMIVQIQKDTVKLDDETEQKVVRMLLKLLEDRNGEVQNIAVKCLGVLIKKIKHERVETIVMDLCKNAMSEKDRIRDISNIGLKTVISQLPLASGDLTRNICECIVIELVKAVKWDNVSIQFEALELLADLLNMFGNFVRSHHMFAILRAIIPKFCSPRQAVQKRSVAVCSVMVRFCDDVVYKEIINHMWNGLTINYSDSDIHTYIQCIFGICREAHQRFSSHIEEFLPMILQYSLKEDDDIRESCLLTLQIFIQKCPKEITTHLSEIISLCMDHLTYDPNYNYDYEDEIENKCNVCAINEDSDNYSDDDDTAWKVRRAAAKCLELLVTNRTEMLMEFYQILSPALITRFKERDENVKSDIFQTYAALLKQTNLSTRHLSASFLEKESPVIMLQEQAPHLIKAICEQMKQNSMKTRRDCFNLLRTLFDVFPEALNLYISDIIPGLLYCLNKQKSNNSVLLDTLSFIHYILGFHQVQALQPHINEIIPLILNTIDHDYYRITVEGLLVLQELIKAMRPLNASSICNYGLFIKDIYNCTFVRLKHSDIEVKEQAILTMAQIISNFADFLQKDLSVCLSLLLDRLRNDITRLTAIKAFAMIAMSPLRVELPVVNEAILILSSFLHQNQRILKVNTINLLDCLIRNYYDHINIDYLNHVIDELPVLLNELDLHIAQITLVLLKTIAQYHPSVLQGITEKIFPEIMKLLKSPLLQGTMLVAMQQFFQGLVKCHLQGLGYNDLLQILTNPILQMSDKKKNKNKHIYYTLSKCVAAITVVCRNHAFAVVNQFLQNINVGVSNSLCLFSLLVIGEIGREIDLTSINHLKDAILQSFLIDSEEVKIAASYALGCIALGNLQEYLPFIVQEIETQPDQQYLVLLSLQEVINSLSIPQENASELLGFIPEIWQQLLLHCQSPEEGIRGVISECLGKLTLMDPTRLLPELEEHVKNASPIMRAVVVLAIKYTIVEQDHPIDSFLRQNIGQFLNTLQDPDLNVRRASLMLFNSVAHNKLFLLEDLLDTILPLIYNETKVNEFLIQEVKMGPFKHTVDEGLDIRKAAFECMYTLLNKCIDFIDVYEFLNHIEAGLKDHYDIKMLTYLMVEHLAQLRPKEVLQEMDNIIQPLSATCTMKVSPRSVQQEFERLDELKKCAMRTLLALQKIPNIETNLSFNELLMQIKNSPDLTQIFESHSVQKNAH</sequence>
<evidence type="ECO:0000313" key="7">
    <source>
        <dbReference type="EMBL" id="KAF2879367.1"/>
    </source>
</evidence>
<dbReference type="EMBL" id="VTPC01091186">
    <property type="protein sequence ID" value="KAF2879367.1"/>
    <property type="molecule type" value="Genomic_DNA"/>
</dbReference>
<organism evidence="7 8">
    <name type="scientific">Ignelater luminosus</name>
    <name type="common">Cucubano</name>
    <name type="synonym">Pyrophorus luminosus</name>
    <dbReference type="NCBI Taxonomy" id="2038154"/>
    <lineage>
        <taxon>Eukaryota</taxon>
        <taxon>Metazoa</taxon>
        <taxon>Ecdysozoa</taxon>
        <taxon>Arthropoda</taxon>
        <taxon>Hexapoda</taxon>
        <taxon>Insecta</taxon>
        <taxon>Pterygota</taxon>
        <taxon>Neoptera</taxon>
        <taxon>Endopterygota</taxon>
        <taxon>Coleoptera</taxon>
        <taxon>Polyphaga</taxon>
        <taxon>Elateriformia</taxon>
        <taxon>Elateroidea</taxon>
        <taxon>Elateridae</taxon>
        <taxon>Agrypninae</taxon>
        <taxon>Pyrophorini</taxon>
        <taxon>Ignelater</taxon>
    </lineage>
</organism>
<dbReference type="InterPro" id="IPR011989">
    <property type="entry name" value="ARM-like"/>
</dbReference>
<dbReference type="SUPFAM" id="SSF48371">
    <property type="entry name" value="ARM repeat"/>
    <property type="match status" value="1"/>
</dbReference>
<evidence type="ECO:0000256" key="2">
    <source>
        <dbReference type="ARBA" id="ARBA00022737"/>
    </source>
</evidence>
<reference evidence="7" key="1">
    <citation type="submission" date="2019-08" db="EMBL/GenBank/DDBJ databases">
        <title>The genome of the North American firefly Photinus pyralis.</title>
        <authorList>
            <consortium name="Photinus pyralis genome working group"/>
            <person name="Fallon T.R."/>
            <person name="Sander Lower S.E."/>
            <person name="Weng J.-K."/>
        </authorList>
    </citation>
    <scope>NUCLEOTIDE SEQUENCE</scope>
    <source>
        <strain evidence="7">TRF0915ILg1</strain>
        <tissue evidence="7">Whole body</tissue>
    </source>
</reference>
<evidence type="ECO:0000256" key="4">
    <source>
        <dbReference type="PROSITE-ProRule" id="PRU00103"/>
    </source>
</evidence>
<dbReference type="Pfam" id="PF23271">
    <property type="entry name" value="HEAT_GCN1"/>
    <property type="match status" value="1"/>
</dbReference>
<dbReference type="AlphaFoldDB" id="A0A8K0C7R7"/>
<keyword evidence="3" id="KW-0833">Ubl conjugation pathway</keyword>
<dbReference type="Gene3D" id="1.25.10.10">
    <property type="entry name" value="Leucine-rich Repeat Variant"/>
    <property type="match status" value="1"/>
</dbReference>
<protein>
    <recommendedName>
        <fullName evidence="9">Cullin-associated NEDD8-dissociated protein 1</fullName>
    </recommendedName>
</protein>
<evidence type="ECO:0000256" key="1">
    <source>
        <dbReference type="ARBA" id="ARBA00007657"/>
    </source>
</evidence>
<evidence type="ECO:0000256" key="3">
    <source>
        <dbReference type="ARBA" id="ARBA00022786"/>
    </source>
</evidence>
<dbReference type="PROSITE" id="PS50077">
    <property type="entry name" value="HEAT_REPEAT"/>
    <property type="match status" value="1"/>
</dbReference>
<dbReference type="GO" id="GO:0010265">
    <property type="term" value="P:SCF complex assembly"/>
    <property type="evidence" value="ECO:0007669"/>
    <property type="project" value="InterPro"/>
</dbReference>
<feature type="domain" description="Stalled ribosome sensor GCN1-like HEAT repeats region" evidence="6">
    <location>
        <begin position="12"/>
        <end position="105"/>
    </location>
</feature>
<dbReference type="Proteomes" id="UP000801492">
    <property type="component" value="Unassembled WGS sequence"/>
</dbReference>
<feature type="repeat" description="HEAT" evidence="4">
    <location>
        <begin position="53"/>
        <end position="90"/>
    </location>
</feature>
<keyword evidence="8" id="KW-1185">Reference proteome</keyword>
<evidence type="ECO:0000259" key="6">
    <source>
        <dbReference type="Pfam" id="PF23271"/>
    </source>
</evidence>
<dbReference type="PANTHER" id="PTHR12696">
    <property type="entry name" value="TIP120"/>
    <property type="match status" value="1"/>
</dbReference>
<dbReference type="InterPro" id="IPR039852">
    <property type="entry name" value="CAND1/CAND2"/>
</dbReference>
<accession>A0A8K0C7R7</accession>
<evidence type="ECO:0008006" key="9">
    <source>
        <dbReference type="Google" id="ProtNLM"/>
    </source>
</evidence>
<evidence type="ECO:0000259" key="5">
    <source>
        <dbReference type="Pfam" id="PF08623"/>
    </source>
</evidence>
<dbReference type="OrthoDB" id="6260732at2759"/>
<dbReference type="InterPro" id="IPR057546">
    <property type="entry name" value="HEAT_GCN1"/>
</dbReference>